<comment type="similarity">
    <text evidence="1">Belongs to the Fur family.</text>
</comment>
<feature type="binding site" evidence="7">
    <location>
        <position position="91"/>
    </location>
    <ligand>
        <name>Zn(2+)</name>
        <dbReference type="ChEBI" id="CHEBI:29105"/>
    </ligand>
</feature>
<keyword evidence="7" id="KW-0479">Metal-binding</keyword>
<evidence type="ECO:0000256" key="8">
    <source>
        <dbReference type="PIRSR" id="PIRSR602481-2"/>
    </source>
</evidence>
<evidence type="ECO:0000256" key="2">
    <source>
        <dbReference type="ARBA" id="ARBA00022491"/>
    </source>
</evidence>
<sequence>MTQMTPMKQLTRNQSLVLDALLQAEAPLSAYTILDRLRDEGFRAPLQVYRALDKLLDLGLVHRLESISAFVACAHPHQGCCAHGLTAFTICEACGKVTEFHDHLIEERLGAFARDHQFRPGKATIEVRGHCAGCA</sequence>
<evidence type="ECO:0000313" key="9">
    <source>
        <dbReference type="EMBL" id="PTM95223.1"/>
    </source>
</evidence>
<reference evidence="9 10" key="1">
    <citation type="submission" date="2018-04" db="EMBL/GenBank/DDBJ databases">
        <title>Genomic Encyclopedia of Type Strains, Phase IV (KMG-IV): sequencing the most valuable type-strain genomes for metagenomic binning, comparative biology and taxonomic classification.</title>
        <authorList>
            <person name="Goeker M."/>
        </authorList>
    </citation>
    <scope>NUCLEOTIDE SEQUENCE [LARGE SCALE GENOMIC DNA]</scope>
    <source>
        <strain evidence="9 10">DSM 7138</strain>
    </source>
</reference>
<dbReference type="InterPro" id="IPR036388">
    <property type="entry name" value="WH-like_DNA-bd_sf"/>
</dbReference>
<comment type="caution">
    <text evidence="9">The sequence shown here is derived from an EMBL/GenBank/DDBJ whole genome shotgun (WGS) entry which is preliminary data.</text>
</comment>
<dbReference type="GO" id="GO:0005829">
    <property type="term" value="C:cytosol"/>
    <property type="evidence" value="ECO:0007669"/>
    <property type="project" value="TreeGrafter"/>
</dbReference>
<evidence type="ECO:0000313" key="10">
    <source>
        <dbReference type="Proteomes" id="UP000241247"/>
    </source>
</evidence>
<accession>A0A2T5B8I5</accession>
<keyword evidence="5" id="KW-0238">DNA-binding</keyword>
<feature type="binding site" evidence="7">
    <location>
        <position position="94"/>
    </location>
    <ligand>
        <name>Zn(2+)</name>
        <dbReference type="ChEBI" id="CHEBI:29105"/>
    </ligand>
</feature>
<evidence type="ECO:0000256" key="7">
    <source>
        <dbReference type="PIRSR" id="PIRSR602481-1"/>
    </source>
</evidence>
<evidence type="ECO:0000256" key="5">
    <source>
        <dbReference type="ARBA" id="ARBA00023125"/>
    </source>
</evidence>
<comment type="cofactor">
    <cofactor evidence="7">
        <name>Zn(2+)</name>
        <dbReference type="ChEBI" id="CHEBI:29105"/>
    </cofactor>
    <text evidence="7">Binds 1 zinc ion per subunit.</text>
</comment>
<dbReference type="Pfam" id="PF01475">
    <property type="entry name" value="FUR"/>
    <property type="match status" value="1"/>
</dbReference>
<keyword evidence="8" id="KW-0408">Iron</keyword>
<dbReference type="AlphaFoldDB" id="A0A2T5B8I5"/>
<gene>
    <name evidence="9" type="ORF">C7449_104296</name>
</gene>
<dbReference type="GO" id="GO:0008270">
    <property type="term" value="F:zinc ion binding"/>
    <property type="evidence" value="ECO:0007669"/>
    <property type="project" value="TreeGrafter"/>
</dbReference>
<feature type="binding site" evidence="7">
    <location>
        <position position="131"/>
    </location>
    <ligand>
        <name>Zn(2+)</name>
        <dbReference type="ChEBI" id="CHEBI:29105"/>
    </ligand>
</feature>
<name>A0A2T5B8I5_MYCDI</name>
<evidence type="ECO:0000256" key="4">
    <source>
        <dbReference type="ARBA" id="ARBA00023015"/>
    </source>
</evidence>
<dbReference type="GO" id="GO:1900376">
    <property type="term" value="P:regulation of secondary metabolite biosynthetic process"/>
    <property type="evidence" value="ECO:0007669"/>
    <property type="project" value="TreeGrafter"/>
</dbReference>
<feature type="binding site" evidence="8">
    <location>
        <position position="106"/>
    </location>
    <ligand>
        <name>Fe cation</name>
        <dbReference type="ChEBI" id="CHEBI:24875"/>
    </ligand>
</feature>
<organism evidence="9 10">
    <name type="scientific">Mycoplana dimorpha</name>
    <dbReference type="NCBI Taxonomy" id="28320"/>
    <lineage>
        <taxon>Bacteria</taxon>
        <taxon>Pseudomonadati</taxon>
        <taxon>Pseudomonadota</taxon>
        <taxon>Alphaproteobacteria</taxon>
        <taxon>Hyphomicrobiales</taxon>
        <taxon>Rhizobiaceae</taxon>
        <taxon>Mycoplana</taxon>
    </lineage>
</organism>
<dbReference type="InterPro" id="IPR043135">
    <property type="entry name" value="Fur_C"/>
</dbReference>
<dbReference type="GO" id="GO:0045892">
    <property type="term" value="P:negative regulation of DNA-templated transcription"/>
    <property type="evidence" value="ECO:0007669"/>
    <property type="project" value="TreeGrafter"/>
</dbReference>
<keyword evidence="10" id="KW-1185">Reference proteome</keyword>
<feature type="binding site" evidence="7">
    <location>
        <position position="134"/>
    </location>
    <ligand>
        <name>Zn(2+)</name>
        <dbReference type="ChEBI" id="CHEBI:29105"/>
    </ligand>
</feature>
<dbReference type="PANTHER" id="PTHR33202:SF6">
    <property type="entry name" value="ZINC UPTAKE REGULATION PROTEIN"/>
    <property type="match status" value="1"/>
</dbReference>
<keyword evidence="2" id="KW-0678">Repressor</keyword>
<proteinExistence type="inferred from homology"/>
<keyword evidence="4" id="KW-0805">Transcription regulation</keyword>
<evidence type="ECO:0000256" key="3">
    <source>
        <dbReference type="ARBA" id="ARBA00022833"/>
    </source>
</evidence>
<dbReference type="InterPro" id="IPR002481">
    <property type="entry name" value="FUR"/>
</dbReference>
<evidence type="ECO:0000256" key="1">
    <source>
        <dbReference type="ARBA" id="ARBA00007957"/>
    </source>
</evidence>
<dbReference type="Proteomes" id="UP000241247">
    <property type="component" value="Unassembled WGS sequence"/>
</dbReference>
<dbReference type="GO" id="GO:0000976">
    <property type="term" value="F:transcription cis-regulatory region binding"/>
    <property type="evidence" value="ECO:0007669"/>
    <property type="project" value="TreeGrafter"/>
</dbReference>
<dbReference type="SUPFAM" id="SSF46785">
    <property type="entry name" value="Winged helix' DNA-binding domain"/>
    <property type="match status" value="1"/>
</dbReference>
<keyword evidence="6" id="KW-0804">Transcription</keyword>
<dbReference type="GO" id="GO:0003700">
    <property type="term" value="F:DNA-binding transcription factor activity"/>
    <property type="evidence" value="ECO:0007669"/>
    <property type="project" value="InterPro"/>
</dbReference>
<dbReference type="EMBL" id="PZZZ01000004">
    <property type="protein sequence ID" value="PTM95223.1"/>
    <property type="molecule type" value="Genomic_DNA"/>
</dbReference>
<dbReference type="InterPro" id="IPR036390">
    <property type="entry name" value="WH_DNA-bd_sf"/>
</dbReference>
<dbReference type="Gene3D" id="3.30.1490.190">
    <property type="match status" value="1"/>
</dbReference>
<dbReference type="Gene3D" id="1.10.10.10">
    <property type="entry name" value="Winged helix-like DNA-binding domain superfamily/Winged helix DNA-binding domain"/>
    <property type="match status" value="1"/>
</dbReference>
<protein>
    <submittedName>
        <fullName evidence="9">Fur family zinc uptake transcriptional regulator</fullName>
    </submittedName>
</protein>
<dbReference type="PANTHER" id="PTHR33202">
    <property type="entry name" value="ZINC UPTAKE REGULATION PROTEIN"/>
    <property type="match status" value="1"/>
</dbReference>
<keyword evidence="3 7" id="KW-0862">Zinc</keyword>
<comment type="cofactor">
    <cofactor evidence="8">
        <name>Mn(2+)</name>
        <dbReference type="ChEBI" id="CHEBI:29035"/>
    </cofactor>
    <cofactor evidence="8">
        <name>Fe(2+)</name>
        <dbReference type="ChEBI" id="CHEBI:29033"/>
    </cofactor>
    <text evidence="8">Binds 1 Mn(2+) or Fe(2+) ion per subunit.</text>
</comment>
<evidence type="ECO:0000256" key="6">
    <source>
        <dbReference type="ARBA" id="ARBA00023163"/>
    </source>
</evidence>